<keyword evidence="3" id="KW-1185">Reference proteome</keyword>
<feature type="region of interest" description="Disordered" evidence="1">
    <location>
        <begin position="64"/>
        <end position="148"/>
    </location>
</feature>
<feature type="compositionally biased region" description="Acidic residues" evidence="1">
    <location>
        <begin position="78"/>
        <end position="95"/>
    </location>
</feature>
<feature type="compositionally biased region" description="Basic and acidic residues" evidence="1">
    <location>
        <begin position="663"/>
        <end position="672"/>
    </location>
</feature>
<feature type="region of interest" description="Disordered" evidence="1">
    <location>
        <begin position="1344"/>
        <end position="1373"/>
    </location>
</feature>
<feature type="region of interest" description="Disordered" evidence="1">
    <location>
        <begin position="438"/>
        <end position="482"/>
    </location>
</feature>
<feature type="compositionally biased region" description="Low complexity" evidence="1">
    <location>
        <begin position="532"/>
        <end position="542"/>
    </location>
</feature>
<feature type="compositionally biased region" description="Basic and acidic residues" evidence="1">
    <location>
        <begin position="325"/>
        <end position="335"/>
    </location>
</feature>
<feature type="compositionally biased region" description="Basic and acidic residues" evidence="1">
    <location>
        <begin position="1168"/>
        <end position="1178"/>
    </location>
</feature>
<feature type="compositionally biased region" description="Basic and acidic residues" evidence="1">
    <location>
        <begin position="264"/>
        <end position="288"/>
    </location>
</feature>
<feature type="compositionally biased region" description="Low complexity" evidence="1">
    <location>
        <begin position="1079"/>
        <end position="1091"/>
    </location>
</feature>
<feature type="compositionally biased region" description="Polar residues" evidence="1">
    <location>
        <begin position="854"/>
        <end position="868"/>
    </location>
</feature>
<feature type="region of interest" description="Disordered" evidence="1">
    <location>
        <begin position="497"/>
        <end position="542"/>
    </location>
</feature>
<feature type="region of interest" description="Disordered" evidence="1">
    <location>
        <begin position="317"/>
        <end position="383"/>
    </location>
</feature>
<evidence type="ECO:0000313" key="2">
    <source>
        <dbReference type="EMBL" id="CEH14850.1"/>
    </source>
</evidence>
<dbReference type="EMBL" id="CCYA01000249">
    <property type="protein sequence ID" value="CEH14850.1"/>
    <property type="molecule type" value="Genomic_DNA"/>
</dbReference>
<proteinExistence type="predicted"/>
<feature type="region of interest" description="Disordered" evidence="1">
    <location>
        <begin position="1168"/>
        <end position="1193"/>
    </location>
</feature>
<feature type="compositionally biased region" description="Polar residues" evidence="1">
    <location>
        <begin position="558"/>
        <end position="567"/>
    </location>
</feature>
<evidence type="ECO:0000256" key="1">
    <source>
        <dbReference type="SAM" id="MobiDB-lite"/>
    </source>
</evidence>
<protein>
    <submittedName>
        <fullName evidence="2">Uncharacterized protein</fullName>
    </submittedName>
</protein>
<feature type="compositionally biased region" description="Basic and acidic residues" evidence="1">
    <location>
        <begin position="870"/>
        <end position="886"/>
    </location>
</feature>
<feature type="region of interest" description="Disordered" evidence="1">
    <location>
        <begin position="819"/>
        <end position="919"/>
    </location>
</feature>
<feature type="compositionally biased region" description="Polar residues" evidence="1">
    <location>
        <begin position="514"/>
        <end position="526"/>
    </location>
</feature>
<feature type="region of interest" description="Disordered" evidence="1">
    <location>
        <begin position="705"/>
        <end position="730"/>
    </location>
</feature>
<feature type="compositionally biased region" description="Polar residues" evidence="1">
    <location>
        <begin position="26"/>
        <end position="38"/>
    </location>
</feature>
<evidence type="ECO:0000313" key="3">
    <source>
        <dbReference type="Proteomes" id="UP000054845"/>
    </source>
</evidence>
<dbReference type="Proteomes" id="UP000054845">
    <property type="component" value="Unassembled WGS sequence"/>
</dbReference>
<feature type="compositionally biased region" description="Polar residues" evidence="1">
    <location>
        <begin position="126"/>
        <end position="141"/>
    </location>
</feature>
<feature type="compositionally biased region" description="Polar residues" evidence="1">
    <location>
        <begin position="243"/>
        <end position="255"/>
    </location>
</feature>
<feature type="region of interest" description="Disordered" evidence="1">
    <location>
        <begin position="558"/>
        <end position="693"/>
    </location>
</feature>
<accession>A0A0N7L9V6</accession>
<reference evidence="2 3" key="1">
    <citation type="submission" date="2014-09" db="EMBL/GenBank/DDBJ databases">
        <authorList>
            <person name="Magalhaes I.L.F."/>
            <person name="Oliveira U."/>
            <person name="Santos F.R."/>
            <person name="Vidigal T.H.D.A."/>
            <person name="Brescovit A.D."/>
            <person name="Santos A.J."/>
        </authorList>
    </citation>
    <scope>NUCLEOTIDE SEQUENCE [LARGE SCALE GENOMIC DNA]</scope>
</reference>
<feature type="compositionally biased region" description="Low complexity" evidence="1">
    <location>
        <begin position="890"/>
        <end position="919"/>
    </location>
</feature>
<feature type="compositionally biased region" description="Polar residues" evidence="1">
    <location>
        <begin position="1347"/>
        <end position="1364"/>
    </location>
</feature>
<dbReference type="OrthoDB" id="3367094at2759"/>
<feature type="region of interest" description="Disordered" evidence="1">
    <location>
        <begin position="1"/>
        <end position="38"/>
    </location>
</feature>
<feature type="region of interest" description="Disordered" evidence="1">
    <location>
        <begin position="1067"/>
        <end position="1091"/>
    </location>
</feature>
<sequence>MSLGNAHTESATMSRPGSDPLRPHCSSIQRATRPSSDQYALLPAAASRSLRAAQGGDRADLLNAAAASRSARRTDWLTDSDDETSEDSWDDDQEDPSSAAIIRATLNSANRSENRPDIPPAPLHDQPTSDPGAASSSSTYRALSGFPTDETEAQIWDRMVEELARTSSYPPSNSSIAAGGITSGRTAFSQRQLPHPVWARRYPAERSPPSYNIRTTTVGALLDAQSAETVSRMEPSWQRWARTVSTQRPTAQDSNALLRVARTPPEERPSTRDSDVSRRTSVNEETRRVAAATERVARLAEVQRQRREQRNVALAEARAAGTLSTEDHGARERSRASRGGLAYLQRLRELDGLSPSHDSSDAEAPDTAPEARPHDIFPWYDPPTRGGPVVRSATSVNWFEAARERREAQNRAAEEELAAANAARERYPGVPADLWAEEAQEQEPGLDDAQVQPRVRPQRTGAEQRHRNRTATVVASPPPLVDSGIGEAARTMRTVGNGWTLVGPPTTSEAEEAPSTNRSASHTTWLTGPAQPSRRLSASPLPLELPLSPPVLASATAISQPGSQRPASPNAPASDPRLLRRPRRLPSLTTAEVEASGVRSGTASPTDDAPARPMPSFGTPARRAEYLGMGSWRRSTSPGVQVVDGDLGRAEGGSWSNSAAAADFERRTRESASEQDTSPAPSPNSTADAAEEAASVGALTRLTGATLDSIEGQNTPQLRPPPSGARGEALTERARAALAQSRRLHDVGQRLTQELLSREASLRHREEHLRAEIARRRNASDEQRRREGRIGRVLASDEPSAVGPVEREGATLLVRRRTIRDSAPGLRPYQRQDPRRTLSTHDTSLDLATPTAEPPTSSSRVGAPQSQVDQEDKMYEGGNANEERATAETSDAALPDSSHSASPSMASTSRLESSTISPSISLGSSSLVHAQDVSAMPASAVGLLQTVDEVSRSQYIAATYARLRMWERRVPTQPALPSTEGSELYPLRFELFAISNTAPESTSEDNSILRAHSRNLLWNDDTAVTFPRSRNVDIGLRFLACVPSASGSRPAGDVAVSEAIRAERDLTAPLLQRDGEPGRSTSVSASNVASASRPAAPDLLSDFLTGSSPRHRHHLTTRQINLLSRLVAARSAGSREDRLAAISSLTSDEVADLRRLFSSSTLEELRTRVQATREERSGSRHALMHSARDSDHRSALHRVAREAINRASHAGGVQLTSAQRALIEQVAGASSTPPRSAEQLPSDALQDLAPLIASRARSIAQHAVRHVGEGSVLAQTPVCTLSRLIIKVPRRAGRSAAKEGLVFVSHRPITTAMLERWNNCTQTELEAAAQREGFCFASNVADESTGRRNASPISTSSARRSTPNTRDRWDDDPELGVPLAFQLDNAMQPPTATEPALLRDRTTLHPVGFFRIPTSATATLDFSAMAQHVVRSDTRHQHGAASGAVEMSSGVSGSYIAIKILNTHESDLPSSARRRQDAAGSAQPSTCAVQWIGAHGVAGVRSSATGAWFD</sequence>
<organism evidence="2 3">
    <name type="scientific">Ceraceosorus bombacis</name>
    <dbReference type="NCBI Taxonomy" id="401625"/>
    <lineage>
        <taxon>Eukaryota</taxon>
        <taxon>Fungi</taxon>
        <taxon>Dikarya</taxon>
        <taxon>Basidiomycota</taxon>
        <taxon>Ustilaginomycotina</taxon>
        <taxon>Exobasidiomycetes</taxon>
        <taxon>Ceraceosorales</taxon>
        <taxon>Ceraceosoraceae</taxon>
        <taxon>Ceraceosorus</taxon>
    </lineage>
</organism>
<feature type="compositionally biased region" description="Polar residues" evidence="1">
    <location>
        <begin position="674"/>
        <end position="686"/>
    </location>
</feature>
<feature type="compositionally biased region" description="Polar residues" evidence="1">
    <location>
        <begin position="1"/>
        <end position="15"/>
    </location>
</feature>
<name>A0A0N7L9V6_9BASI</name>
<feature type="region of interest" description="Disordered" evidence="1">
    <location>
        <begin position="242"/>
        <end position="289"/>
    </location>
</feature>